<organism evidence="6 7">
    <name type="scientific">Thermosulfuriphilus ammonigenes</name>
    <dbReference type="NCBI Taxonomy" id="1936021"/>
    <lineage>
        <taxon>Bacteria</taxon>
        <taxon>Pseudomonadati</taxon>
        <taxon>Thermodesulfobacteriota</taxon>
        <taxon>Thermodesulfobacteria</taxon>
        <taxon>Thermodesulfobacteriales</taxon>
        <taxon>Thermodesulfobacteriaceae</taxon>
        <taxon>Thermosulfuriphilus</taxon>
    </lineage>
</organism>
<dbReference type="KEGG" id="tav:G4V39_09965"/>
<dbReference type="PROSITE" id="PS50156">
    <property type="entry name" value="SSD"/>
    <property type="match status" value="2"/>
</dbReference>
<dbReference type="EMBL" id="CP048877">
    <property type="protein sequence ID" value="QIJ72577.1"/>
    <property type="molecule type" value="Genomic_DNA"/>
</dbReference>
<dbReference type="PANTHER" id="PTHR33406">
    <property type="entry name" value="MEMBRANE PROTEIN MJ1562-RELATED"/>
    <property type="match status" value="1"/>
</dbReference>
<evidence type="ECO:0000256" key="1">
    <source>
        <dbReference type="ARBA" id="ARBA00004651"/>
    </source>
</evidence>
<dbReference type="Gene3D" id="1.20.1640.10">
    <property type="entry name" value="Multidrug efflux transporter AcrB transmembrane domain"/>
    <property type="match status" value="2"/>
</dbReference>
<keyword evidence="2" id="KW-1003">Cell membrane</keyword>
<dbReference type="InterPro" id="IPR004869">
    <property type="entry name" value="MMPL_dom"/>
</dbReference>
<gene>
    <name evidence="6" type="ORF">G4V39_09965</name>
</gene>
<dbReference type="Proteomes" id="UP000502179">
    <property type="component" value="Chromosome"/>
</dbReference>
<keyword evidence="5" id="KW-0472">Membrane</keyword>
<sequence>MSSKGFYYQLISQRRPLLALALAVITLAAGYFYLTLPVVTSTEAIVPKDEKRLFYEEFRQVFGADDALGIAFKSERLFSPETLAFIRDLTEALEEIPEVEDVLSLTNVEDIRGGQGVFIVEPLVGEEIPTSAQRLAWIKERALSNPLIRGNLISTDGQATMILVRPAFHGEDEDLEARLLEAVEKKIKEIRARFPGAPRLHLAGWPVIDVKMAAYMNSDLAVFIPLTYVLMALLLYLFLRRIRAVVGILAVMTLSLIWTMAALNLVGGAMSPMTAILSPLIMALSLADGVHLTSRFYLELDRPGAKPQKNFSALVIKAVGESWRPCLLTSLTTAAGFLSLVTSRIPAIRHFGLAAAAGMIIEFILTFTLLAMLLPWLGQEAARGNSPVRESALVSASQKLTRLAVTRGRWIILFTLAVVLISLWGASQIRTETNLLEFFREKSPIRVAARFVDQNLGGSETLEISIRAKEPEAFLDPENLRFLEEIAAFLKNRPAFSKVVGPHDFLKQMNQAFHEDDPRFYRLPHSRELLAQYLLLYSGTELSHFLDEDRSWARLSARTVVHNSSALEEEIEDLTEFIHRLEPEKRGLEVRITGKTYLNTQVIKDIVSSQVQSLTMAGGIVFAFIFLALRSLTLGLVAMVPNFLPLVTNFGLMGWAGIPLNTSTATISAVAIGIVVDDTIHFLNQYQMLRRAGLSVDQAILGTLIVKGGAVTVTSVILIVAFGILVTSRFVPTVQFGFLSAMIMLVALLGDIFLLPAILAQKKKGG</sequence>
<reference evidence="6 7" key="1">
    <citation type="submission" date="2020-02" db="EMBL/GenBank/DDBJ databases">
        <title>Genome analysis of Thermosulfuriphilus ammonigenes ST65T, an anaerobic thermophilic chemolithoautotrophic bacterium isolated from a deep-sea hydrothermal vent.</title>
        <authorList>
            <person name="Slobodkina G."/>
            <person name="Allioux M."/>
            <person name="Merkel A."/>
            <person name="Alain K."/>
            <person name="Jebbar M."/>
            <person name="Slobodkin A."/>
        </authorList>
    </citation>
    <scope>NUCLEOTIDE SEQUENCE [LARGE SCALE GENOMIC DNA]</scope>
    <source>
        <strain evidence="6 7">ST65</strain>
    </source>
</reference>
<comment type="subcellular location">
    <subcellularLocation>
        <location evidence="1">Cell membrane</location>
        <topology evidence="1">Multi-pass membrane protein</topology>
    </subcellularLocation>
</comment>
<dbReference type="GO" id="GO:0005886">
    <property type="term" value="C:plasma membrane"/>
    <property type="evidence" value="ECO:0007669"/>
    <property type="project" value="UniProtKB-SubCell"/>
</dbReference>
<evidence type="ECO:0000256" key="4">
    <source>
        <dbReference type="ARBA" id="ARBA00022989"/>
    </source>
</evidence>
<proteinExistence type="predicted"/>
<dbReference type="AlphaFoldDB" id="A0A6G7PYB8"/>
<dbReference type="SUPFAM" id="SSF82866">
    <property type="entry name" value="Multidrug efflux transporter AcrB transmembrane domain"/>
    <property type="match status" value="2"/>
</dbReference>
<dbReference type="InterPro" id="IPR000731">
    <property type="entry name" value="SSD"/>
</dbReference>
<evidence type="ECO:0000256" key="5">
    <source>
        <dbReference type="ARBA" id="ARBA00023136"/>
    </source>
</evidence>
<evidence type="ECO:0000256" key="3">
    <source>
        <dbReference type="ARBA" id="ARBA00022692"/>
    </source>
</evidence>
<keyword evidence="7" id="KW-1185">Reference proteome</keyword>
<protein>
    <submittedName>
        <fullName evidence="6">RND family transporter</fullName>
    </submittedName>
</protein>
<name>A0A6G7PYB8_9BACT</name>
<keyword evidence="4" id="KW-1133">Transmembrane helix</keyword>
<keyword evidence="3" id="KW-0812">Transmembrane</keyword>
<dbReference type="Pfam" id="PF03176">
    <property type="entry name" value="MMPL"/>
    <property type="match status" value="2"/>
</dbReference>
<dbReference type="RefSeq" id="WP_166032794.1">
    <property type="nucleotide sequence ID" value="NZ_CP048877.1"/>
</dbReference>
<dbReference type="PANTHER" id="PTHR33406:SF12">
    <property type="entry name" value="BLR2997 PROTEIN"/>
    <property type="match status" value="1"/>
</dbReference>
<dbReference type="InterPro" id="IPR050545">
    <property type="entry name" value="Mycobact_MmpL"/>
</dbReference>
<evidence type="ECO:0000313" key="7">
    <source>
        <dbReference type="Proteomes" id="UP000502179"/>
    </source>
</evidence>
<evidence type="ECO:0000256" key="2">
    <source>
        <dbReference type="ARBA" id="ARBA00022475"/>
    </source>
</evidence>
<evidence type="ECO:0000313" key="6">
    <source>
        <dbReference type="EMBL" id="QIJ72577.1"/>
    </source>
</evidence>
<accession>A0A6G7PYB8</accession>